<dbReference type="RefSeq" id="WP_015273667.1">
    <property type="nucleotide sequence ID" value="NC_019907.1"/>
</dbReference>
<dbReference type="eggNOG" id="COG4520">
    <property type="taxonomic scope" value="Bacteria"/>
</dbReference>
<dbReference type="Proteomes" id="UP000010799">
    <property type="component" value="Chromosome"/>
</dbReference>
<dbReference type="AlphaFoldDB" id="L0EWA5"/>
<dbReference type="PATRIC" id="fig|1215343.11.peg.1291"/>
<gene>
    <name evidence="1" type="ordered locus">B488_12500</name>
</gene>
<dbReference type="STRING" id="1215343.B488_12500"/>
<proteinExistence type="predicted"/>
<dbReference type="KEGG" id="lcc:B488_12500"/>
<protein>
    <submittedName>
        <fullName evidence="1">17 kDa surface antigen</fullName>
    </submittedName>
</protein>
<name>L0EWA5_LIBCB</name>
<dbReference type="EMBL" id="CP003789">
    <property type="protein sequence ID" value="AGA65242.1"/>
    <property type="molecule type" value="Genomic_DNA"/>
</dbReference>
<organism evidence="1 2">
    <name type="scientific">Liberibacter crescens (strain BT-1)</name>
    <dbReference type="NCBI Taxonomy" id="1215343"/>
    <lineage>
        <taxon>Bacteria</taxon>
        <taxon>Pseudomonadati</taxon>
        <taxon>Pseudomonadota</taxon>
        <taxon>Alphaproteobacteria</taxon>
        <taxon>Hyphomicrobiales</taxon>
        <taxon>Rhizobiaceae</taxon>
        <taxon>Liberibacter</taxon>
    </lineage>
</organism>
<evidence type="ECO:0000313" key="2">
    <source>
        <dbReference type="Proteomes" id="UP000010799"/>
    </source>
</evidence>
<keyword evidence="2" id="KW-1185">Reference proteome</keyword>
<sequence>MVFVFLSFVSSIFITSCVFRVPESNISEQSNNYLRALRGGIFGRSGIEVSERDRKKALIAEYNALESSPNGKVVPWSGRNISGQVIAFSPYQVGSENCRQYIHKIFLSDAQVDINGAACRSRNGIWTPLF</sequence>
<reference evidence="1 2" key="1">
    <citation type="journal article" date="2012" name="Stand. Genomic Sci.">
        <title>Complete genome sequence of Liberibacter crescens BT-1.</title>
        <authorList>
            <person name="Leonard M.T."/>
            <person name="Fagen J.R."/>
            <person name="Davis-Richardson A.G."/>
            <person name="Davis M.J."/>
            <person name="Triplett E.W."/>
        </authorList>
    </citation>
    <scope>NUCLEOTIDE SEQUENCE [LARGE SCALE GENOMIC DNA]</scope>
    <source>
        <strain evidence="1 2">BT-1</strain>
    </source>
</reference>
<evidence type="ECO:0000313" key="1">
    <source>
        <dbReference type="EMBL" id="AGA65242.1"/>
    </source>
</evidence>
<dbReference type="HOGENOM" id="CLU_118535_1_0_5"/>
<accession>L0EWA5</accession>